<protein>
    <recommendedName>
        <fullName evidence="4">Ubiquitin-like domain-containing protein</fullName>
    </recommendedName>
</protein>
<keyword evidence="3" id="KW-1185">Reference proteome</keyword>
<evidence type="ECO:0000313" key="2">
    <source>
        <dbReference type="EMBL" id="KAH0576988.1"/>
    </source>
</evidence>
<sequence>MNLVKLFTPDGSYHTLQFQATDTLADIKLKILQKYEKQLAHSDFRILTDGVILPEVTKIEQIQQKNLQIRRIFISNLFQTEMNLDNDALSNQELSARNQTNLDLLKSTIFEAFLIRKNGENHEFQTVLAVSELGIFQLDDQNEQIGGCLWEHLQGIQIVGDSIFAIKVEGFLIEFYCEKAANFIEICTGWQRRRVIAVCK</sequence>
<organism evidence="1">
    <name type="scientific">Spironucleus salmonicida</name>
    <dbReference type="NCBI Taxonomy" id="348837"/>
    <lineage>
        <taxon>Eukaryota</taxon>
        <taxon>Metamonada</taxon>
        <taxon>Diplomonadida</taxon>
        <taxon>Hexamitidae</taxon>
        <taxon>Hexamitinae</taxon>
        <taxon>Spironucleus</taxon>
    </lineage>
</organism>
<evidence type="ECO:0000313" key="3">
    <source>
        <dbReference type="Proteomes" id="UP000018208"/>
    </source>
</evidence>
<proteinExistence type="predicted"/>
<evidence type="ECO:0000313" key="1">
    <source>
        <dbReference type="EMBL" id="EST43017.1"/>
    </source>
</evidence>
<dbReference type="SUPFAM" id="SSF54236">
    <property type="entry name" value="Ubiquitin-like"/>
    <property type="match status" value="1"/>
</dbReference>
<name>V6LEU4_9EUKA</name>
<evidence type="ECO:0008006" key="4">
    <source>
        <dbReference type="Google" id="ProtNLM"/>
    </source>
</evidence>
<reference evidence="1 2" key="1">
    <citation type="journal article" date="2014" name="PLoS Genet.">
        <title>The Genome of Spironucleus salmonicida Highlights a Fish Pathogen Adapted to Fluctuating Environments.</title>
        <authorList>
            <person name="Xu F."/>
            <person name="Jerlstrom-Hultqvist J."/>
            <person name="Einarsson E."/>
            <person name="Astvaldsson A."/>
            <person name="Svard S.G."/>
            <person name="Andersson J.O."/>
        </authorList>
    </citation>
    <scope>NUCLEOTIDE SEQUENCE</scope>
    <source>
        <strain evidence="2">ATCC 50377</strain>
    </source>
</reference>
<gene>
    <name evidence="1" type="ORF">SS50377_17320</name>
    <name evidence="2" type="ORF">SS50377_20336</name>
</gene>
<accession>V6LEU4</accession>
<dbReference type="EMBL" id="AUWU02000001">
    <property type="protein sequence ID" value="KAH0576988.1"/>
    <property type="molecule type" value="Genomic_DNA"/>
</dbReference>
<dbReference type="InterPro" id="IPR029071">
    <property type="entry name" value="Ubiquitin-like_domsf"/>
</dbReference>
<dbReference type="Proteomes" id="UP000018208">
    <property type="component" value="Unassembled WGS sequence"/>
</dbReference>
<dbReference type="EMBL" id="KI546147">
    <property type="protein sequence ID" value="EST43017.1"/>
    <property type="molecule type" value="Genomic_DNA"/>
</dbReference>
<dbReference type="AlphaFoldDB" id="V6LEU4"/>
<dbReference type="VEuPathDB" id="GiardiaDB:SS50377_20336"/>
<reference evidence="2" key="2">
    <citation type="submission" date="2020-12" db="EMBL/GenBank/DDBJ databases">
        <title>New Spironucleus salmonicida genome in near-complete chromosomes.</title>
        <authorList>
            <person name="Xu F."/>
            <person name="Kurt Z."/>
            <person name="Jimenez-Gonzalez A."/>
            <person name="Astvaldsson A."/>
            <person name="Andersson J.O."/>
            <person name="Svard S.G."/>
        </authorList>
    </citation>
    <scope>NUCLEOTIDE SEQUENCE</scope>
    <source>
        <strain evidence="2">ATCC 50377</strain>
    </source>
</reference>